<keyword evidence="1" id="KW-1133">Transmembrane helix</keyword>
<organism evidence="2 3">
    <name type="scientific">Hyaloscypha hepaticicola</name>
    <dbReference type="NCBI Taxonomy" id="2082293"/>
    <lineage>
        <taxon>Eukaryota</taxon>
        <taxon>Fungi</taxon>
        <taxon>Dikarya</taxon>
        <taxon>Ascomycota</taxon>
        <taxon>Pezizomycotina</taxon>
        <taxon>Leotiomycetes</taxon>
        <taxon>Helotiales</taxon>
        <taxon>Hyaloscyphaceae</taxon>
        <taxon>Hyaloscypha</taxon>
    </lineage>
</organism>
<evidence type="ECO:0000256" key="1">
    <source>
        <dbReference type="SAM" id="Phobius"/>
    </source>
</evidence>
<protein>
    <submittedName>
        <fullName evidence="2">Uncharacterized protein</fullName>
    </submittedName>
</protein>
<gene>
    <name evidence="2" type="ORF">NA56DRAFT_652055</name>
</gene>
<name>A0A2J6PGL8_9HELO</name>
<keyword evidence="3" id="KW-1185">Reference proteome</keyword>
<accession>A0A2J6PGL8</accession>
<sequence>MTPESYKAWKTKAQSMSSNEAASPVSWQTLFWTLIPLVTNVMTQPSGRVLSQPSRYRTYLRTSPIICFLDAFAFLIRVFSAPYFLHVPISRALNTTIRERYGDIKDEDASEGIQSLEKQTWLRWVFFVVGTLGPSIKLMAMQGVPWTKVWGALFLFAFLVIEAGALLGKKSSMSSAYSSLPAINGQATRTTSERQVLQGFETIETFTSWYGIMAHCAVFVWAFFDLWILRASAYDSVEKGIMASLVSLIFIVYLGNILICCAPLTVLALFFEFATYLRDHPPRSRVRKWLNRACIGGLLICAFGVISLGIYGIAEHRELPREGKVRLL</sequence>
<feature type="transmembrane region" description="Helical" evidence="1">
    <location>
        <begin position="241"/>
        <end position="270"/>
    </location>
</feature>
<dbReference type="EMBL" id="KZ613537">
    <property type="protein sequence ID" value="PMD13026.1"/>
    <property type="molecule type" value="Genomic_DNA"/>
</dbReference>
<keyword evidence="1" id="KW-0812">Transmembrane</keyword>
<dbReference type="Proteomes" id="UP000235672">
    <property type="component" value="Unassembled WGS sequence"/>
</dbReference>
<feature type="transmembrane region" description="Helical" evidence="1">
    <location>
        <begin position="149"/>
        <end position="168"/>
    </location>
</feature>
<feature type="transmembrane region" description="Helical" evidence="1">
    <location>
        <begin position="290"/>
        <end position="314"/>
    </location>
</feature>
<reference evidence="2 3" key="1">
    <citation type="submission" date="2016-05" db="EMBL/GenBank/DDBJ databases">
        <title>A degradative enzymes factory behind the ericoid mycorrhizal symbiosis.</title>
        <authorList>
            <consortium name="DOE Joint Genome Institute"/>
            <person name="Martino E."/>
            <person name="Morin E."/>
            <person name="Grelet G."/>
            <person name="Kuo A."/>
            <person name="Kohler A."/>
            <person name="Daghino S."/>
            <person name="Barry K."/>
            <person name="Choi C."/>
            <person name="Cichocki N."/>
            <person name="Clum A."/>
            <person name="Copeland A."/>
            <person name="Hainaut M."/>
            <person name="Haridas S."/>
            <person name="Labutti K."/>
            <person name="Lindquist E."/>
            <person name="Lipzen A."/>
            <person name="Khouja H.-R."/>
            <person name="Murat C."/>
            <person name="Ohm R."/>
            <person name="Olson A."/>
            <person name="Spatafora J."/>
            <person name="Veneault-Fourrey C."/>
            <person name="Henrissat B."/>
            <person name="Grigoriev I."/>
            <person name="Martin F."/>
            <person name="Perotto S."/>
        </authorList>
    </citation>
    <scope>NUCLEOTIDE SEQUENCE [LARGE SCALE GENOMIC DNA]</scope>
    <source>
        <strain evidence="2 3">UAMH 7357</strain>
    </source>
</reference>
<dbReference type="OrthoDB" id="2847781at2759"/>
<feature type="transmembrane region" description="Helical" evidence="1">
    <location>
        <begin position="64"/>
        <end position="85"/>
    </location>
</feature>
<evidence type="ECO:0000313" key="3">
    <source>
        <dbReference type="Proteomes" id="UP000235672"/>
    </source>
</evidence>
<evidence type="ECO:0000313" key="2">
    <source>
        <dbReference type="EMBL" id="PMD13026.1"/>
    </source>
</evidence>
<dbReference type="AlphaFoldDB" id="A0A2J6PGL8"/>
<keyword evidence="1" id="KW-0472">Membrane</keyword>
<feature type="transmembrane region" description="Helical" evidence="1">
    <location>
        <begin position="209"/>
        <end position="229"/>
    </location>
</feature>
<proteinExistence type="predicted"/>